<evidence type="ECO:0000313" key="2">
    <source>
        <dbReference type="Proteomes" id="UP000653002"/>
    </source>
</evidence>
<sequence>LKANPAWVRTVFLDPETLTPVKDGETGVIAHYDLANWNSCIGILTEDLGHRTPDGFLLQGRAKGAEARGCSIAVDEVISANR</sequence>
<comment type="caution">
    <text evidence="1">The sequence shown here is derived from an EMBL/GenBank/DDBJ whole genome shotgun (WGS) entry which is preliminary data.</text>
</comment>
<name>A0A8I0HEY1_XANCI</name>
<protein>
    <submittedName>
        <fullName evidence="1">CoF synthetase</fullName>
    </submittedName>
</protein>
<dbReference type="AlphaFoldDB" id="A0A8I0HEY1"/>
<reference evidence="1" key="1">
    <citation type="submission" date="2020-01" db="EMBL/GenBank/DDBJ databases">
        <authorList>
            <person name="Richard D."/>
        </authorList>
    </citation>
    <scope>NUCLEOTIDE SEQUENCE</scope>
    <source>
        <strain evidence="1">JP541</strain>
    </source>
</reference>
<organism evidence="1 2">
    <name type="scientific">Xanthomonas citri pv. citri</name>
    <dbReference type="NCBI Taxonomy" id="611301"/>
    <lineage>
        <taxon>Bacteria</taxon>
        <taxon>Pseudomonadati</taxon>
        <taxon>Pseudomonadota</taxon>
        <taxon>Gammaproteobacteria</taxon>
        <taxon>Lysobacterales</taxon>
        <taxon>Lysobacteraceae</taxon>
        <taxon>Xanthomonas</taxon>
    </lineage>
</organism>
<dbReference type="EMBL" id="JAABFR010002619">
    <property type="protein sequence ID" value="MBD4340455.1"/>
    <property type="molecule type" value="Genomic_DNA"/>
</dbReference>
<proteinExistence type="predicted"/>
<dbReference type="Proteomes" id="UP000653002">
    <property type="component" value="Unassembled WGS sequence"/>
</dbReference>
<gene>
    <name evidence="1" type="ORF">GUH15_31330</name>
</gene>
<evidence type="ECO:0000313" key="1">
    <source>
        <dbReference type="EMBL" id="MBD4340455.1"/>
    </source>
</evidence>
<accession>A0A8I0HEY1</accession>
<feature type="non-terminal residue" evidence="1">
    <location>
        <position position="1"/>
    </location>
</feature>